<comment type="caution">
    <text evidence="1">The sequence shown here is derived from an EMBL/GenBank/DDBJ whole genome shotgun (WGS) entry which is preliminary data.</text>
</comment>
<dbReference type="Proteomes" id="UP001260188">
    <property type="component" value="Unassembled WGS sequence"/>
</dbReference>
<name>A0ABU1I0F4_9MICO</name>
<gene>
    <name evidence="1" type="ORF">QE367_000772</name>
</gene>
<dbReference type="Pfam" id="PF19736">
    <property type="entry name" value="DUF6226"/>
    <property type="match status" value="1"/>
</dbReference>
<accession>A0ABU1I0F4</accession>
<reference evidence="1 2" key="1">
    <citation type="submission" date="2023-08" db="EMBL/GenBank/DDBJ databases">
        <title>Functional and genomic diversity of the sorghum phyllosphere microbiome.</title>
        <authorList>
            <person name="Shade A."/>
        </authorList>
    </citation>
    <scope>NUCLEOTIDE SEQUENCE [LARGE SCALE GENOMIC DNA]</scope>
    <source>
        <strain evidence="1 2">SORGH_AS_0919</strain>
    </source>
</reference>
<organism evidence="1 2">
    <name type="scientific">Microbacterium paludicola</name>
    <dbReference type="NCBI Taxonomy" id="300019"/>
    <lineage>
        <taxon>Bacteria</taxon>
        <taxon>Bacillati</taxon>
        <taxon>Actinomycetota</taxon>
        <taxon>Actinomycetes</taxon>
        <taxon>Micrococcales</taxon>
        <taxon>Microbacteriaceae</taxon>
        <taxon>Microbacterium</taxon>
    </lineage>
</organism>
<evidence type="ECO:0000313" key="2">
    <source>
        <dbReference type="Proteomes" id="UP001260188"/>
    </source>
</evidence>
<dbReference type="RefSeq" id="WP_309664915.1">
    <property type="nucleotide sequence ID" value="NZ_JAVIZA010000001.1"/>
</dbReference>
<evidence type="ECO:0000313" key="1">
    <source>
        <dbReference type="EMBL" id="MDR6166568.1"/>
    </source>
</evidence>
<protein>
    <submittedName>
        <fullName evidence="1">Uncharacterized protein</fullName>
    </submittedName>
</protein>
<keyword evidence="2" id="KW-1185">Reference proteome</keyword>
<proteinExistence type="predicted"/>
<sequence>MNGYVRPTVDAPVFRDADGAVIEYGRRWPGSPPEETYSVDTHPERFAPLHAVADALISYLRETFEVDVEEGTDVASDLNRPSSFAVLRAVRLRPADPRCASVTFVFDAYPGLSVHSGLLHDAHYPHCGCDACDEDWRSIADELEEQVFAVVTGNFREAIVPGAELPVEHAFRFPEGGRSGQSRGEDFPVERLSRASEVLRAVADGWAPWPRAQASRGDGA</sequence>
<dbReference type="InterPro" id="IPR045773">
    <property type="entry name" value="DUF6226"/>
</dbReference>
<dbReference type="EMBL" id="JAVIZA010000001">
    <property type="protein sequence ID" value="MDR6166568.1"/>
    <property type="molecule type" value="Genomic_DNA"/>
</dbReference>